<keyword evidence="4" id="KW-1185">Reference proteome</keyword>
<dbReference type="PROSITE" id="PS51002">
    <property type="entry name" value="CYTB_NTER"/>
    <property type="match status" value="1"/>
</dbReference>
<dbReference type="GO" id="GO:0009055">
    <property type="term" value="F:electron transfer activity"/>
    <property type="evidence" value="ECO:0007669"/>
    <property type="project" value="InterPro"/>
</dbReference>
<evidence type="ECO:0000259" key="2">
    <source>
        <dbReference type="PROSITE" id="PS51002"/>
    </source>
</evidence>
<protein>
    <submittedName>
        <fullName evidence="3">Cytochrome b/b6 domain</fullName>
    </submittedName>
</protein>
<dbReference type="KEGG" id="din:Selin_2603"/>
<feature type="transmembrane region" description="Helical" evidence="1">
    <location>
        <begin position="30"/>
        <end position="54"/>
    </location>
</feature>
<dbReference type="Gene3D" id="1.20.810.10">
    <property type="entry name" value="Cytochrome Bc1 Complex, Chain C"/>
    <property type="match status" value="1"/>
</dbReference>
<dbReference type="SUPFAM" id="SSF81342">
    <property type="entry name" value="Transmembrane di-heme cytochromes"/>
    <property type="match status" value="1"/>
</dbReference>
<proteinExistence type="predicted"/>
<sequence>MKVHEPLKDFLVHLFPRVVIRKNLRIQYTFCLGGLALTSFLMLLFSGFLLVFYYQPTSEGAYASILFLEEHVSGGKFIRSLHRMSSHALLILIFLHTLRVILTGAYRPPRQMNWLIGFALLCLALFAAYTGYLLPMDQLALWATQTGMELVAIVPGGGYVRDFLLPDGIGGTLSILRFYALHIVVLPVLMIILCALHFYRIRKDKGLLPYL</sequence>
<dbReference type="GO" id="GO:0016491">
    <property type="term" value="F:oxidoreductase activity"/>
    <property type="evidence" value="ECO:0007669"/>
    <property type="project" value="InterPro"/>
</dbReference>
<keyword evidence="1" id="KW-1133">Transmembrane helix</keyword>
<accession>E6W6H9</accession>
<feature type="domain" description="Cytochrome b/b6 N-terminal region profile" evidence="2">
    <location>
        <begin position="1"/>
        <end position="210"/>
    </location>
</feature>
<dbReference type="AlphaFoldDB" id="E6W6H9"/>
<dbReference type="Pfam" id="PF13631">
    <property type="entry name" value="Cytochrom_B_N_2"/>
    <property type="match status" value="1"/>
</dbReference>
<dbReference type="PIRSF" id="PIRSF000032">
    <property type="entry name" value="Cytochrome_b6"/>
    <property type="match status" value="1"/>
</dbReference>
<dbReference type="eggNOG" id="COG1290">
    <property type="taxonomic scope" value="Bacteria"/>
</dbReference>
<name>E6W6H9_DESIS</name>
<reference evidence="3 4" key="1">
    <citation type="submission" date="2010-12" db="EMBL/GenBank/DDBJ databases">
        <title>Complete sequence of Desulfurispirillum indicum S5.</title>
        <authorList>
            <consortium name="US DOE Joint Genome Institute"/>
            <person name="Lucas S."/>
            <person name="Copeland A."/>
            <person name="Lapidus A."/>
            <person name="Cheng J.-F."/>
            <person name="Goodwin L."/>
            <person name="Pitluck S."/>
            <person name="Chertkov O."/>
            <person name="Held B."/>
            <person name="Detter J.C."/>
            <person name="Han C."/>
            <person name="Tapia R."/>
            <person name="Land M."/>
            <person name="Hauser L."/>
            <person name="Kyrpides N."/>
            <person name="Ivanova N."/>
            <person name="Mikhailova N."/>
            <person name="Haggblom M."/>
            <person name="Rauschenbach I."/>
            <person name="Bini E."/>
            <person name="Woyke T."/>
        </authorList>
    </citation>
    <scope>NUCLEOTIDE SEQUENCE [LARGE SCALE GENOMIC DNA]</scope>
    <source>
        <strain evidence="4">ATCC BAA-1389 / DSM 22839 / S5</strain>
    </source>
</reference>
<organism evidence="3 4">
    <name type="scientific">Desulfurispirillum indicum (strain ATCC BAA-1389 / DSM 22839 / S5)</name>
    <dbReference type="NCBI Taxonomy" id="653733"/>
    <lineage>
        <taxon>Bacteria</taxon>
        <taxon>Pseudomonadati</taxon>
        <taxon>Chrysiogenota</taxon>
        <taxon>Chrysiogenia</taxon>
        <taxon>Chrysiogenales</taxon>
        <taxon>Chrysiogenaceae</taxon>
        <taxon>Desulfurispirillum</taxon>
    </lineage>
</organism>
<feature type="transmembrane region" description="Helical" evidence="1">
    <location>
        <begin position="179"/>
        <end position="199"/>
    </location>
</feature>
<evidence type="ECO:0000313" key="3">
    <source>
        <dbReference type="EMBL" id="ADU67314.1"/>
    </source>
</evidence>
<dbReference type="EMBL" id="CP002432">
    <property type="protein sequence ID" value="ADU67314.1"/>
    <property type="molecule type" value="Genomic_DNA"/>
</dbReference>
<dbReference type="Proteomes" id="UP000002572">
    <property type="component" value="Chromosome"/>
</dbReference>
<dbReference type="PANTHER" id="PTHR19271">
    <property type="entry name" value="CYTOCHROME B"/>
    <property type="match status" value="1"/>
</dbReference>
<keyword evidence="1" id="KW-0812">Transmembrane</keyword>
<dbReference type="RefSeq" id="WP_013507183.1">
    <property type="nucleotide sequence ID" value="NC_014836.1"/>
</dbReference>
<feature type="transmembrane region" description="Helical" evidence="1">
    <location>
        <begin position="84"/>
        <end position="102"/>
    </location>
</feature>
<dbReference type="PANTHER" id="PTHR19271:SF16">
    <property type="entry name" value="CYTOCHROME B"/>
    <property type="match status" value="1"/>
</dbReference>
<dbReference type="OrthoDB" id="9804503at2"/>
<dbReference type="InterPro" id="IPR005797">
    <property type="entry name" value="Cyt_b/b6_N"/>
</dbReference>
<evidence type="ECO:0000313" key="4">
    <source>
        <dbReference type="Proteomes" id="UP000002572"/>
    </source>
</evidence>
<dbReference type="InterPro" id="IPR016174">
    <property type="entry name" value="Di-haem_cyt_TM"/>
</dbReference>
<dbReference type="HOGENOM" id="CLU_031114_0_1_0"/>
<feature type="transmembrane region" description="Helical" evidence="1">
    <location>
        <begin position="114"/>
        <end position="134"/>
    </location>
</feature>
<evidence type="ECO:0000256" key="1">
    <source>
        <dbReference type="SAM" id="Phobius"/>
    </source>
</evidence>
<gene>
    <name evidence="3" type="ordered locus">Selin_2603</name>
</gene>
<dbReference type="InterPro" id="IPR027387">
    <property type="entry name" value="Cytb/b6-like_sf"/>
</dbReference>
<dbReference type="InParanoid" id="E6W6H9"/>
<dbReference type="GO" id="GO:0016020">
    <property type="term" value="C:membrane"/>
    <property type="evidence" value="ECO:0007669"/>
    <property type="project" value="InterPro"/>
</dbReference>
<keyword evidence="1" id="KW-0472">Membrane</keyword>
<dbReference type="STRING" id="653733.Selin_2603"/>
<dbReference type="GO" id="GO:0022904">
    <property type="term" value="P:respiratory electron transport chain"/>
    <property type="evidence" value="ECO:0007669"/>
    <property type="project" value="InterPro"/>
</dbReference>